<evidence type="ECO:0000313" key="1">
    <source>
        <dbReference type="Proteomes" id="UP000790787"/>
    </source>
</evidence>
<protein>
    <submittedName>
        <fullName evidence="2">Uncharacterized protein LOC142169085</fullName>
    </submittedName>
</protein>
<organism evidence="1 2">
    <name type="scientific">Nicotiana tabacum</name>
    <name type="common">Common tobacco</name>
    <dbReference type="NCBI Taxonomy" id="4097"/>
    <lineage>
        <taxon>Eukaryota</taxon>
        <taxon>Viridiplantae</taxon>
        <taxon>Streptophyta</taxon>
        <taxon>Embryophyta</taxon>
        <taxon>Tracheophyta</taxon>
        <taxon>Spermatophyta</taxon>
        <taxon>Magnoliopsida</taxon>
        <taxon>eudicotyledons</taxon>
        <taxon>Gunneridae</taxon>
        <taxon>Pentapetalae</taxon>
        <taxon>asterids</taxon>
        <taxon>lamiids</taxon>
        <taxon>Solanales</taxon>
        <taxon>Solanaceae</taxon>
        <taxon>Nicotianoideae</taxon>
        <taxon>Nicotianeae</taxon>
        <taxon>Nicotiana</taxon>
    </lineage>
</organism>
<evidence type="ECO:0000313" key="2">
    <source>
        <dbReference type="RefSeq" id="XP_075086392.1"/>
    </source>
</evidence>
<reference evidence="1" key="1">
    <citation type="journal article" date="2014" name="Nat. Commun.">
        <title>The tobacco genome sequence and its comparison with those of tomato and potato.</title>
        <authorList>
            <person name="Sierro N."/>
            <person name="Battey J.N."/>
            <person name="Ouadi S."/>
            <person name="Bakaher N."/>
            <person name="Bovet L."/>
            <person name="Willig A."/>
            <person name="Goepfert S."/>
            <person name="Peitsch M.C."/>
            <person name="Ivanov N.V."/>
        </authorList>
    </citation>
    <scope>NUCLEOTIDE SEQUENCE [LARGE SCALE GENOMIC DNA]</scope>
</reference>
<accession>A0AC58SN53</accession>
<dbReference type="RefSeq" id="XP_075086392.1">
    <property type="nucleotide sequence ID" value="XM_075230291.1"/>
</dbReference>
<reference evidence="2" key="2">
    <citation type="submission" date="2025-08" db="UniProtKB">
        <authorList>
            <consortium name="RefSeq"/>
        </authorList>
    </citation>
    <scope>IDENTIFICATION</scope>
    <source>
        <tissue evidence="2">Leaf</tissue>
    </source>
</reference>
<gene>
    <name evidence="2" type="primary">LOC142169085</name>
</gene>
<sequence>MDSGCSKHMTGSTNDFFSLKALQGGSVSFGNGKKGYILGVGKIGKTSTHSIENVYYVNGLKYSMLSVSQICDKGNKVEFLSKSCTITNLIASEVVLVAKRFKNIYVADFESLNSRDLTCFMSVADDDVEL</sequence>
<name>A0AC58SN53_TOBAC</name>
<dbReference type="Proteomes" id="UP000790787">
    <property type="component" value="Chromosome 14"/>
</dbReference>
<proteinExistence type="predicted"/>
<keyword evidence="1" id="KW-1185">Reference proteome</keyword>